<evidence type="ECO:0000313" key="4">
    <source>
        <dbReference type="Proteomes" id="UP000683246"/>
    </source>
</evidence>
<dbReference type="SUPFAM" id="SSF47413">
    <property type="entry name" value="lambda repressor-like DNA-binding domains"/>
    <property type="match status" value="1"/>
</dbReference>
<evidence type="ECO:0000259" key="2">
    <source>
        <dbReference type="PROSITE" id="PS50943"/>
    </source>
</evidence>
<dbReference type="PANTHER" id="PTHR46558">
    <property type="entry name" value="TRACRIPTIONAL REGULATORY PROTEIN-RELATED-RELATED"/>
    <property type="match status" value="1"/>
</dbReference>
<keyword evidence="1" id="KW-0238">DNA-binding</keyword>
<dbReference type="Gene3D" id="1.10.260.40">
    <property type="entry name" value="lambda repressor-like DNA-binding domains"/>
    <property type="match status" value="1"/>
</dbReference>
<dbReference type="CDD" id="cd00093">
    <property type="entry name" value="HTH_XRE"/>
    <property type="match status" value="1"/>
</dbReference>
<dbReference type="Pfam" id="PF01381">
    <property type="entry name" value="HTH_3"/>
    <property type="match status" value="1"/>
</dbReference>
<dbReference type="EMBL" id="CP058649">
    <property type="protein sequence ID" value="QUI24846.1"/>
    <property type="molecule type" value="Genomic_DNA"/>
</dbReference>
<feature type="domain" description="HTH cro/C1-type" evidence="2">
    <location>
        <begin position="1"/>
        <end position="55"/>
    </location>
</feature>
<dbReference type="InterPro" id="IPR010982">
    <property type="entry name" value="Lambda_DNA-bd_dom_sf"/>
</dbReference>
<organism evidence="3 4">
    <name type="scientific">Vallitalea pronyensis</name>
    <dbReference type="NCBI Taxonomy" id="1348613"/>
    <lineage>
        <taxon>Bacteria</taxon>
        <taxon>Bacillati</taxon>
        <taxon>Bacillota</taxon>
        <taxon>Clostridia</taxon>
        <taxon>Lachnospirales</taxon>
        <taxon>Vallitaleaceae</taxon>
        <taxon>Vallitalea</taxon>
    </lineage>
</organism>
<dbReference type="KEGG" id="vpy:HZI73_22210"/>
<evidence type="ECO:0000256" key="1">
    <source>
        <dbReference type="ARBA" id="ARBA00023125"/>
    </source>
</evidence>
<dbReference type="AlphaFoldDB" id="A0A8J8MNT6"/>
<evidence type="ECO:0000313" key="3">
    <source>
        <dbReference type="EMBL" id="QUI24846.1"/>
    </source>
</evidence>
<sequence length="102" mass="11825">MKELRKKLGLSQGELAQNIGITQSKISAIEKKKNYPSFETLVALKDFFGTSYSWLIEGKENNTMDISNELKELIKYFNKLPYKEQCKIIGQVEYMAKEHSKE</sequence>
<proteinExistence type="predicted"/>
<dbReference type="SMART" id="SM00530">
    <property type="entry name" value="HTH_XRE"/>
    <property type="match status" value="1"/>
</dbReference>
<gene>
    <name evidence="3" type="ORF">HZI73_22210</name>
</gene>
<dbReference type="PANTHER" id="PTHR46558:SF15">
    <property type="entry name" value="HELIX-TURN-HELIX DOMAIN PROTEIN"/>
    <property type="match status" value="1"/>
</dbReference>
<protein>
    <submittedName>
        <fullName evidence="3">Helix-turn-helix transcriptional regulator</fullName>
    </submittedName>
</protein>
<dbReference type="RefSeq" id="WP_212695545.1">
    <property type="nucleotide sequence ID" value="NZ_CP058649.1"/>
</dbReference>
<reference evidence="3" key="1">
    <citation type="submission" date="2020-07" db="EMBL/GenBank/DDBJ databases">
        <title>Vallitalea pronyensis genome.</title>
        <authorList>
            <person name="Postec A."/>
        </authorList>
    </citation>
    <scope>NUCLEOTIDE SEQUENCE</scope>
    <source>
        <strain evidence="3">FatNI3</strain>
    </source>
</reference>
<dbReference type="InterPro" id="IPR001387">
    <property type="entry name" value="Cro/C1-type_HTH"/>
</dbReference>
<name>A0A8J8MNT6_9FIRM</name>
<accession>A0A8J8MNT6</accession>
<dbReference type="GO" id="GO:0003677">
    <property type="term" value="F:DNA binding"/>
    <property type="evidence" value="ECO:0007669"/>
    <property type="project" value="UniProtKB-KW"/>
</dbReference>
<dbReference type="Proteomes" id="UP000683246">
    <property type="component" value="Chromosome"/>
</dbReference>
<dbReference type="PROSITE" id="PS50943">
    <property type="entry name" value="HTH_CROC1"/>
    <property type="match status" value="1"/>
</dbReference>
<keyword evidence="4" id="KW-1185">Reference proteome</keyword>